<reference evidence="3" key="1">
    <citation type="journal article" date="2019" name="Int. J. Syst. Evol. Microbiol.">
        <title>The Global Catalogue of Microorganisms (GCM) 10K type strain sequencing project: providing services to taxonomists for standard genome sequencing and annotation.</title>
        <authorList>
            <consortium name="The Broad Institute Genomics Platform"/>
            <consortium name="The Broad Institute Genome Sequencing Center for Infectious Disease"/>
            <person name="Wu L."/>
            <person name="Ma J."/>
        </authorList>
    </citation>
    <scope>NUCLEOTIDE SEQUENCE [LARGE SCALE GENOMIC DNA]</scope>
    <source>
        <strain evidence="3">KCTC 42447</strain>
    </source>
</reference>
<gene>
    <name evidence="2" type="primary">pilV</name>
    <name evidence="2" type="ORF">ACFOMF_13335</name>
</gene>
<dbReference type="Pfam" id="PF07963">
    <property type="entry name" value="N_methyl"/>
    <property type="match status" value="1"/>
</dbReference>
<keyword evidence="1" id="KW-0472">Membrane</keyword>
<keyword evidence="3" id="KW-1185">Reference proteome</keyword>
<keyword evidence="1" id="KW-0812">Transmembrane</keyword>
<dbReference type="NCBIfam" id="TIGR02523">
    <property type="entry name" value="type_IV_pilV"/>
    <property type="match status" value="1"/>
</dbReference>
<evidence type="ECO:0000313" key="3">
    <source>
        <dbReference type="Proteomes" id="UP001595630"/>
    </source>
</evidence>
<keyword evidence="1" id="KW-1133">Transmembrane helix</keyword>
<feature type="transmembrane region" description="Helical" evidence="1">
    <location>
        <begin position="7"/>
        <end position="30"/>
    </location>
</feature>
<evidence type="ECO:0000256" key="1">
    <source>
        <dbReference type="SAM" id="Phobius"/>
    </source>
</evidence>
<name>A0ABV7T6G2_9GAMM</name>
<organism evidence="2 3">
    <name type="scientific">Stutzerimonas tarimensis</name>
    <dbReference type="NCBI Taxonomy" id="1507735"/>
    <lineage>
        <taxon>Bacteria</taxon>
        <taxon>Pseudomonadati</taxon>
        <taxon>Pseudomonadota</taxon>
        <taxon>Gammaproteobacteria</taxon>
        <taxon>Pseudomonadales</taxon>
        <taxon>Pseudomonadaceae</taxon>
        <taxon>Stutzerimonas</taxon>
    </lineage>
</organism>
<proteinExistence type="predicted"/>
<dbReference type="InterPro" id="IPR013362">
    <property type="entry name" value="Pilus_4_PilV"/>
</dbReference>
<evidence type="ECO:0000313" key="2">
    <source>
        <dbReference type="EMBL" id="MFC3608765.1"/>
    </source>
</evidence>
<dbReference type="NCBIfam" id="TIGR02532">
    <property type="entry name" value="IV_pilin_GFxxxE"/>
    <property type="match status" value="1"/>
</dbReference>
<dbReference type="Proteomes" id="UP001595630">
    <property type="component" value="Unassembled WGS sequence"/>
</dbReference>
<dbReference type="RefSeq" id="WP_386365598.1">
    <property type="nucleotide sequence ID" value="NZ_JBHRXZ010000022.1"/>
</dbReference>
<protein>
    <submittedName>
        <fullName evidence="2">Type IV pilus modification protein PilV</fullName>
    </submittedName>
</protein>
<sequence length="139" mass="15108">MKKVSKGLSLIEVLVSLIVLSVGVLGMAALQVNSLKFNQTASMRTHANFLAYDIADRMRANRSKARAGSYDITMDAAAPSGSAMERVDLREWKDKLASQLPDGKGAVSRDGKKAIITIVWDESRVGGSSTEQFVYETQL</sequence>
<dbReference type="InterPro" id="IPR012902">
    <property type="entry name" value="N_methyl_site"/>
</dbReference>
<comment type="caution">
    <text evidence="2">The sequence shown here is derived from an EMBL/GenBank/DDBJ whole genome shotgun (WGS) entry which is preliminary data.</text>
</comment>
<dbReference type="EMBL" id="JBHRXZ010000022">
    <property type="protein sequence ID" value="MFC3608765.1"/>
    <property type="molecule type" value="Genomic_DNA"/>
</dbReference>
<accession>A0ABV7T6G2</accession>